<protein>
    <submittedName>
        <fullName evidence="2">Cytochrome b/b6 domain protein</fullName>
    </submittedName>
</protein>
<keyword evidence="1" id="KW-0812">Transmembrane</keyword>
<feature type="transmembrane region" description="Helical" evidence="1">
    <location>
        <begin position="20"/>
        <end position="43"/>
    </location>
</feature>
<keyword evidence="1" id="KW-1133">Transmembrane helix</keyword>
<keyword evidence="1" id="KW-0472">Membrane</keyword>
<keyword evidence="3" id="KW-1185">Reference proteome</keyword>
<evidence type="ECO:0000313" key="3">
    <source>
        <dbReference type="Proteomes" id="UP000005439"/>
    </source>
</evidence>
<gene>
    <name evidence="2" type="ordered locus">Sulac_0814</name>
</gene>
<accession>G8U184</accession>
<sequence>MSVRTDDMVHDYRMVPEDFVKHLMSTLAIIVVLVLAASILFGVPEKQPLTIQSYASQNPVTFEQVVLRALDGQGQIANYGPPYNNGNGSVQTVMQKWVGVIHPINAAQDFVLKPLSMAAQVNPSIRPALNAFESAPAATQTLWENNMTKALNNAKVVNGQVVVPSGNYGPLPQLLNDALALGKSGLMSGALIRNPKVITRFDNSNYLLFLQGAPLQNDPQTQPLVGSNWGIIHSAVPGYPGAWWMTIPTWIYQWPFVANSSAPDATALSIGFLFWLVLALIPWIPGLNRLPKYLGVYRLIWKGYYQDHRAPQEPTQDKGASHHAIS</sequence>
<organism evidence="2 3">
    <name type="scientific">Sulfobacillus acidophilus (strain ATCC 700253 / DSM 10332 / NAL)</name>
    <dbReference type="NCBI Taxonomy" id="679936"/>
    <lineage>
        <taxon>Bacteria</taxon>
        <taxon>Bacillati</taxon>
        <taxon>Bacillota</taxon>
        <taxon>Clostridia</taxon>
        <taxon>Eubacteriales</taxon>
        <taxon>Clostridiales Family XVII. Incertae Sedis</taxon>
        <taxon>Sulfobacillus</taxon>
    </lineage>
</organism>
<proteinExistence type="predicted"/>
<dbReference type="EMBL" id="CP003179">
    <property type="protein sequence ID" value="AEW04317.1"/>
    <property type="molecule type" value="Genomic_DNA"/>
</dbReference>
<dbReference type="HOGENOM" id="CLU_852397_0_0_9"/>
<reference evidence="2 3" key="2">
    <citation type="journal article" date="2012" name="Stand. Genomic Sci.">
        <title>Complete genome sequence of the moderately thermophilic mineral-sulfide-oxidizing firmicute Sulfobacillus acidophilus type strain (NAL(T)).</title>
        <authorList>
            <person name="Anderson I."/>
            <person name="Chertkov O."/>
            <person name="Chen A."/>
            <person name="Saunders E."/>
            <person name="Lapidus A."/>
            <person name="Nolan M."/>
            <person name="Lucas S."/>
            <person name="Hammon N."/>
            <person name="Deshpande S."/>
            <person name="Cheng J.F."/>
            <person name="Han C."/>
            <person name="Tapia R."/>
            <person name="Goodwin L.A."/>
            <person name="Pitluck S."/>
            <person name="Liolios K."/>
            <person name="Pagani I."/>
            <person name="Ivanova N."/>
            <person name="Mikhailova N."/>
            <person name="Pati A."/>
            <person name="Palaniappan K."/>
            <person name="Land M."/>
            <person name="Pan C."/>
            <person name="Rohde M."/>
            <person name="Pukall R."/>
            <person name="Goker M."/>
            <person name="Detter J.C."/>
            <person name="Woyke T."/>
            <person name="Bristow J."/>
            <person name="Eisen J.A."/>
            <person name="Markowitz V."/>
            <person name="Hugenholtz P."/>
            <person name="Kyrpides N.C."/>
            <person name="Klenk H.P."/>
            <person name="Mavromatis K."/>
        </authorList>
    </citation>
    <scope>NUCLEOTIDE SEQUENCE [LARGE SCALE GENOMIC DNA]</scope>
    <source>
        <strain evidence="3">ATCC 700253 / DSM 10332 / NAL</strain>
    </source>
</reference>
<dbReference type="AlphaFoldDB" id="G8U184"/>
<dbReference type="STRING" id="679936.Sulac_0814"/>
<dbReference type="PATRIC" id="fig|679936.5.peg.866"/>
<feature type="transmembrane region" description="Helical" evidence="1">
    <location>
        <begin position="265"/>
        <end position="284"/>
    </location>
</feature>
<name>G8U184_SULAD</name>
<dbReference type="KEGG" id="sap:Sulac_0814"/>
<reference evidence="3" key="1">
    <citation type="submission" date="2011-12" db="EMBL/GenBank/DDBJ databases">
        <title>The complete genome of chromosome of Sulfobacillus acidophilus DSM 10332.</title>
        <authorList>
            <person name="Lucas S."/>
            <person name="Han J."/>
            <person name="Lapidus A."/>
            <person name="Bruce D."/>
            <person name="Goodwin L."/>
            <person name="Pitluck S."/>
            <person name="Peters L."/>
            <person name="Kyrpides N."/>
            <person name="Mavromatis K."/>
            <person name="Ivanova N."/>
            <person name="Mikhailova N."/>
            <person name="Chertkov O."/>
            <person name="Saunders E."/>
            <person name="Detter J.C."/>
            <person name="Tapia R."/>
            <person name="Han C."/>
            <person name="Land M."/>
            <person name="Hauser L."/>
            <person name="Markowitz V."/>
            <person name="Cheng J.-F."/>
            <person name="Hugenholtz P."/>
            <person name="Woyke T."/>
            <person name="Wu D."/>
            <person name="Pukall R."/>
            <person name="Gehrich-Schroeter G."/>
            <person name="Schneider S."/>
            <person name="Klenk H.-P."/>
            <person name="Eisen J.A."/>
        </authorList>
    </citation>
    <scope>NUCLEOTIDE SEQUENCE [LARGE SCALE GENOMIC DNA]</scope>
    <source>
        <strain evidence="3">ATCC 700253 / DSM 10332 / NAL</strain>
    </source>
</reference>
<dbReference type="Proteomes" id="UP000005439">
    <property type="component" value="Chromosome"/>
</dbReference>
<evidence type="ECO:0000256" key="1">
    <source>
        <dbReference type="SAM" id="Phobius"/>
    </source>
</evidence>
<evidence type="ECO:0000313" key="2">
    <source>
        <dbReference type="EMBL" id="AEW04317.1"/>
    </source>
</evidence>